<sequence>MPGLWSEHPRVRHWKGLAGDQCRLPLDVQLKQRSEGVQDRRHRPPRYNTSTRRNLELTAWLTENLGHPTGEGLSTICG</sequence>
<evidence type="ECO:0000313" key="2">
    <source>
        <dbReference type="Proteomes" id="UP000652761"/>
    </source>
</evidence>
<dbReference type="EMBL" id="NMUH01002778">
    <property type="protein sequence ID" value="MQM02032.1"/>
    <property type="molecule type" value="Genomic_DNA"/>
</dbReference>
<proteinExistence type="predicted"/>
<gene>
    <name evidence="1" type="ORF">Taro_034792</name>
</gene>
<comment type="caution">
    <text evidence="1">The sequence shown here is derived from an EMBL/GenBank/DDBJ whole genome shotgun (WGS) entry which is preliminary data.</text>
</comment>
<evidence type="ECO:0000313" key="1">
    <source>
        <dbReference type="EMBL" id="MQM02032.1"/>
    </source>
</evidence>
<accession>A0A843VXB7</accession>
<name>A0A843VXB7_COLES</name>
<keyword evidence="2" id="KW-1185">Reference proteome</keyword>
<protein>
    <submittedName>
        <fullName evidence="1">Uncharacterized protein</fullName>
    </submittedName>
</protein>
<reference evidence="1" key="1">
    <citation type="submission" date="2017-07" db="EMBL/GenBank/DDBJ databases">
        <title>Taro Niue Genome Assembly and Annotation.</title>
        <authorList>
            <person name="Atibalentja N."/>
            <person name="Keating K."/>
            <person name="Fields C.J."/>
        </authorList>
    </citation>
    <scope>NUCLEOTIDE SEQUENCE</scope>
    <source>
        <strain evidence="1">Niue_2</strain>
        <tissue evidence="1">Leaf</tissue>
    </source>
</reference>
<organism evidence="1 2">
    <name type="scientific">Colocasia esculenta</name>
    <name type="common">Wild taro</name>
    <name type="synonym">Arum esculentum</name>
    <dbReference type="NCBI Taxonomy" id="4460"/>
    <lineage>
        <taxon>Eukaryota</taxon>
        <taxon>Viridiplantae</taxon>
        <taxon>Streptophyta</taxon>
        <taxon>Embryophyta</taxon>
        <taxon>Tracheophyta</taxon>
        <taxon>Spermatophyta</taxon>
        <taxon>Magnoliopsida</taxon>
        <taxon>Liliopsida</taxon>
        <taxon>Araceae</taxon>
        <taxon>Aroideae</taxon>
        <taxon>Colocasieae</taxon>
        <taxon>Colocasia</taxon>
    </lineage>
</organism>
<dbReference type="AlphaFoldDB" id="A0A843VXB7"/>
<dbReference type="Proteomes" id="UP000652761">
    <property type="component" value="Unassembled WGS sequence"/>
</dbReference>